<name>A0A0E9SLC2_ANGAN</name>
<dbReference type="EMBL" id="GBXM01067117">
    <property type="protein sequence ID" value="JAH41460.1"/>
    <property type="molecule type" value="Transcribed_RNA"/>
</dbReference>
<reference evidence="2" key="1">
    <citation type="submission" date="2014-11" db="EMBL/GenBank/DDBJ databases">
        <authorList>
            <person name="Amaro Gonzalez C."/>
        </authorList>
    </citation>
    <scope>NUCLEOTIDE SEQUENCE</scope>
</reference>
<sequence>MGENNEVLSTMQSRTTLKVNCRLPPS</sequence>
<organism evidence="2">
    <name type="scientific">Anguilla anguilla</name>
    <name type="common">European freshwater eel</name>
    <name type="synonym">Muraena anguilla</name>
    <dbReference type="NCBI Taxonomy" id="7936"/>
    <lineage>
        <taxon>Eukaryota</taxon>
        <taxon>Metazoa</taxon>
        <taxon>Chordata</taxon>
        <taxon>Craniata</taxon>
        <taxon>Vertebrata</taxon>
        <taxon>Euteleostomi</taxon>
        <taxon>Actinopterygii</taxon>
        <taxon>Neopterygii</taxon>
        <taxon>Teleostei</taxon>
        <taxon>Anguilliformes</taxon>
        <taxon>Anguillidae</taxon>
        <taxon>Anguilla</taxon>
    </lineage>
</organism>
<feature type="compositionally biased region" description="Polar residues" evidence="1">
    <location>
        <begin position="1"/>
        <end position="18"/>
    </location>
</feature>
<feature type="region of interest" description="Disordered" evidence="1">
    <location>
        <begin position="1"/>
        <end position="26"/>
    </location>
</feature>
<protein>
    <submittedName>
        <fullName evidence="2">Uncharacterized protein</fullName>
    </submittedName>
</protein>
<dbReference type="AlphaFoldDB" id="A0A0E9SLC2"/>
<evidence type="ECO:0000256" key="1">
    <source>
        <dbReference type="SAM" id="MobiDB-lite"/>
    </source>
</evidence>
<reference evidence="2" key="2">
    <citation type="journal article" date="2015" name="Fish Shellfish Immunol.">
        <title>Early steps in the European eel (Anguilla anguilla)-Vibrio vulnificus interaction in the gills: Role of the RtxA13 toxin.</title>
        <authorList>
            <person name="Callol A."/>
            <person name="Pajuelo D."/>
            <person name="Ebbesson L."/>
            <person name="Teles M."/>
            <person name="MacKenzie S."/>
            <person name="Amaro C."/>
        </authorList>
    </citation>
    <scope>NUCLEOTIDE SEQUENCE</scope>
</reference>
<accession>A0A0E9SLC2</accession>
<proteinExistence type="predicted"/>
<evidence type="ECO:0000313" key="2">
    <source>
        <dbReference type="EMBL" id="JAH41460.1"/>
    </source>
</evidence>